<dbReference type="EMBL" id="PKHE01000005">
    <property type="protein sequence ID" value="PKY89646.1"/>
    <property type="molecule type" value="Genomic_DNA"/>
</dbReference>
<dbReference type="Gene3D" id="3.40.190.10">
    <property type="entry name" value="Periplasmic binding protein-like II"/>
    <property type="match status" value="2"/>
</dbReference>
<gene>
    <name evidence="6" type="ORF">CYJ57_02770</name>
</gene>
<organism evidence="6 7">
    <name type="scientific">Falseniella ignava</name>
    <dbReference type="NCBI Taxonomy" id="137730"/>
    <lineage>
        <taxon>Bacteria</taxon>
        <taxon>Bacillati</taxon>
        <taxon>Bacillota</taxon>
        <taxon>Bacilli</taxon>
        <taxon>Lactobacillales</taxon>
        <taxon>Aerococcaceae</taxon>
        <taxon>Falseniella</taxon>
    </lineage>
</organism>
<dbReference type="InterPro" id="IPR050490">
    <property type="entry name" value="Bact_solute-bd_prot1"/>
</dbReference>
<dbReference type="CDD" id="cd14748">
    <property type="entry name" value="PBP2_UgpB"/>
    <property type="match status" value="1"/>
</dbReference>
<evidence type="ECO:0000313" key="6">
    <source>
        <dbReference type="EMBL" id="PKY89646.1"/>
    </source>
</evidence>
<comment type="subcellular location">
    <subcellularLocation>
        <location evidence="1">Cell envelope</location>
    </subcellularLocation>
</comment>
<dbReference type="AlphaFoldDB" id="A0A2I1K1V4"/>
<evidence type="ECO:0000256" key="1">
    <source>
        <dbReference type="ARBA" id="ARBA00004196"/>
    </source>
</evidence>
<dbReference type="OrthoDB" id="9763054at2"/>
<accession>A0A2I1K1V4</accession>
<sequence length="428" mass="47674">MKKFIKKAISLVMVAMTSLSMIPGGVTASAQEKVQINYWHVNADTQGGKTVDELVKKFNESQDEIEVVATFNPDMYKGLMQNMQAAVAGGNTPDVVQIGWAFVDYFSENFEYNTPQSIIDQFDAENKNYLEDNFLENVLDLAVNKDGELVGLPYSISNPVLYINKDLLKEAGLDENGPKIWEEVREFAKTVKEQTGKYGFYLQQPADNWATQALLESNGANFIEDGKAAFASPEGIEAYKLWADMVNEDQTAVNLPWDQGVQSFIQGEVAMLFTTIAQRTNVQSNAQFDVATITAPSWGDKDIRIPAGGAMLVLTSQDEAKKEATWKFMKFLYENENVLAWTEGTGYVPSTATVKDSDEMKKFLEENPMMEAAMVQMDKVNKWASFPGQAGLEAEQMLLDMRDAILTGKKTVEEALPETQEAINNLLN</sequence>
<dbReference type="RefSeq" id="WP_101953972.1">
    <property type="nucleotide sequence ID" value="NZ_PKHE01000005.1"/>
</dbReference>
<dbReference type="GO" id="GO:0030313">
    <property type="term" value="C:cell envelope"/>
    <property type="evidence" value="ECO:0007669"/>
    <property type="project" value="UniProtKB-SubCell"/>
</dbReference>
<proteinExistence type="inferred from homology"/>
<keyword evidence="3" id="KW-0813">Transport</keyword>
<evidence type="ECO:0000313" key="7">
    <source>
        <dbReference type="Proteomes" id="UP000234384"/>
    </source>
</evidence>
<dbReference type="SUPFAM" id="SSF53850">
    <property type="entry name" value="Periplasmic binding protein-like II"/>
    <property type="match status" value="1"/>
</dbReference>
<evidence type="ECO:0000256" key="3">
    <source>
        <dbReference type="ARBA" id="ARBA00022448"/>
    </source>
</evidence>
<comment type="caution">
    <text evidence="6">The sequence shown here is derived from an EMBL/GenBank/DDBJ whole genome shotgun (WGS) entry which is preliminary data.</text>
</comment>
<reference evidence="6 7" key="1">
    <citation type="submission" date="2017-12" db="EMBL/GenBank/DDBJ databases">
        <title>Phylogenetic diversity of female urinary microbiome.</title>
        <authorList>
            <person name="Thomas-White K."/>
            <person name="Wolfe A.J."/>
        </authorList>
    </citation>
    <scope>NUCLEOTIDE SEQUENCE [LARGE SCALE GENOMIC DNA]</scope>
    <source>
        <strain evidence="6 7">UMB0898</strain>
    </source>
</reference>
<dbReference type="InterPro" id="IPR006059">
    <property type="entry name" value="SBP"/>
</dbReference>
<dbReference type="Pfam" id="PF13416">
    <property type="entry name" value="SBP_bac_8"/>
    <property type="match status" value="1"/>
</dbReference>
<protein>
    <submittedName>
        <fullName evidence="6">ABC transporter substrate-binding protein</fullName>
    </submittedName>
</protein>
<evidence type="ECO:0000256" key="2">
    <source>
        <dbReference type="ARBA" id="ARBA00008520"/>
    </source>
</evidence>
<evidence type="ECO:0000256" key="4">
    <source>
        <dbReference type="ARBA" id="ARBA00022729"/>
    </source>
</evidence>
<feature type="chain" id="PRO_5039639574" evidence="5">
    <location>
        <begin position="29"/>
        <end position="428"/>
    </location>
</feature>
<dbReference type="PANTHER" id="PTHR43649">
    <property type="entry name" value="ARABINOSE-BINDING PROTEIN-RELATED"/>
    <property type="match status" value="1"/>
</dbReference>
<name>A0A2I1K1V4_9LACT</name>
<dbReference type="Proteomes" id="UP000234384">
    <property type="component" value="Unassembled WGS sequence"/>
</dbReference>
<evidence type="ECO:0000256" key="5">
    <source>
        <dbReference type="SAM" id="SignalP"/>
    </source>
</evidence>
<comment type="similarity">
    <text evidence="2">Belongs to the bacterial solute-binding protein 1 family.</text>
</comment>
<keyword evidence="4 5" id="KW-0732">Signal</keyword>
<dbReference type="PANTHER" id="PTHR43649:SF31">
    <property type="entry name" value="SN-GLYCEROL-3-PHOSPHATE-BINDING PERIPLASMIC PROTEIN UGPB"/>
    <property type="match status" value="1"/>
</dbReference>
<feature type="signal peptide" evidence="5">
    <location>
        <begin position="1"/>
        <end position="28"/>
    </location>
</feature>